<accession>A0ABY9TFK2</accession>
<protein>
    <submittedName>
        <fullName evidence="1">Uncharacterized protein</fullName>
    </submittedName>
</protein>
<organism evidence="1 2">
    <name type="scientific">Thalassotalea nanhaiensis</name>
    <dbReference type="NCBI Taxonomy" id="3065648"/>
    <lineage>
        <taxon>Bacteria</taxon>
        <taxon>Pseudomonadati</taxon>
        <taxon>Pseudomonadota</taxon>
        <taxon>Gammaproteobacteria</taxon>
        <taxon>Alteromonadales</taxon>
        <taxon>Colwelliaceae</taxon>
        <taxon>Thalassotalea</taxon>
    </lineage>
</organism>
<dbReference type="EMBL" id="CP134146">
    <property type="protein sequence ID" value="WNC67537.1"/>
    <property type="molecule type" value="Genomic_DNA"/>
</dbReference>
<dbReference type="Proteomes" id="UP001248581">
    <property type="component" value="Chromosome"/>
</dbReference>
<gene>
    <name evidence="1" type="ORF">RI845_13545</name>
</gene>
<name>A0ABY9TFK2_9GAMM</name>
<dbReference type="RefSeq" id="WP_348386696.1">
    <property type="nucleotide sequence ID" value="NZ_CP134146.1"/>
</dbReference>
<evidence type="ECO:0000313" key="1">
    <source>
        <dbReference type="EMBL" id="WNC67537.1"/>
    </source>
</evidence>
<reference evidence="2" key="1">
    <citation type="submission" date="2023-09" db="EMBL/GenBank/DDBJ databases">
        <authorList>
            <person name="Zhang C."/>
        </authorList>
    </citation>
    <scope>NUCLEOTIDE SEQUENCE [LARGE SCALE GENOMIC DNA]</scope>
    <source>
        <strain evidence="2">SQ345</strain>
    </source>
</reference>
<keyword evidence="2" id="KW-1185">Reference proteome</keyword>
<proteinExistence type="predicted"/>
<evidence type="ECO:0000313" key="2">
    <source>
        <dbReference type="Proteomes" id="UP001248581"/>
    </source>
</evidence>
<sequence length="216" mass="25111">MSISKFEFEAFGEQSSLEVFNEVPDFSKNQLEWRDELIKVGFIEARKLFHIKNQLSPIRVTLADNRFINRCGSNPRITYFKKAENDSIFEETVKALSLDKRTSNGNTFIDYDFYNVRTVNELGEFIFKFETKYRAIKAAKSQLASATVNETKNIKVTPNVVEGNQDLFNKNLLKDRAKLTINKGYSDFCEFTEGGRFNFSELIRKQELAKKMYLND</sequence>